<dbReference type="Pfam" id="PF00010">
    <property type="entry name" value="HLH"/>
    <property type="match status" value="1"/>
</dbReference>
<evidence type="ECO:0000259" key="3">
    <source>
        <dbReference type="PROSITE" id="PS50888"/>
    </source>
</evidence>
<dbReference type="GO" id="GO:0000978">
    <property type="term" value="F:RNA polymerase II cis-regulatory region sequence-specific DNA binding"/>
    <property type="evidence" value="ECO:0007669"/>
    <property type="project" value="TreeGrafter"/>
</dbReference>
<dbReference type="PANTHER" id="PTHR16223:SF268">
    <property type="entry name" value="SPERMATOGENESIS- AND OOGENESIS-SPECIFIC BASIC HELIX-LOOP-HELIX-CONTAINING PROTEIN 2"/>
    <property type="match status" value="1"/>
</dbReference>
<dbReference type="AlphaFoldDB" id="A0A9J6DAZ4"/>
<evidence type="ECO:0000256" key="1">
    <source>
        <dbReference type="ARBA" id="ARBA00004123"/>
    </source>
</evidence>
<dbReference type="EMBL" id="JABSTU010000010">
    <property type="protein sequence ID" value="KAH8019279.1"/>
    <property type="molecule type" value="Genomic_DNA"/>
</dbReference>
<comment type="caution">
    <text evidence="4">The sequence shown here is derived from an EMBL/GenBank/DDBJ whole genome shotgun (WGS) entry which is preliminary data.</text>
</comment>
<dbReference type="PROSITE" id="PS50888">
    <property type="entry name" value="BHLH"/>
    <property type="match status" value="1"/>
</dbReference>
<dbReference type="Proteomes" id="UP000821866">
    <property type="component" value="Chromosome 8"/>
</dbReference>
<protein>
    <recommendedName>
        <fullName evidence="3">BHLH domain-containing protein</fullName>
    </recommendedName>
</protein>
<reference evidence="4" key="2">
    <citation type="submission" date="2021-09" db="EMBL/GenBank/DDBJ databases">
        <authorList>
            <person name="Jia N."/>
            <person name="Wang J."/>
            <person name="Shi W."/>
            <person name="Du L."/>
            <person name="Sun Y."/>
            <person name="Zhan W."/>
            <person name="Jiang J."/>
            <person name="Wang Q."/>
            <person name="Zhang B."/>
            <person name="Ji P."/>
            <person name="Sakyi L.B."/>
            <person name="Cui X."/>
            <person name="Yuan T."/>
            <person name="Jiang B."/>
            <person name="Yang W."/>
            <person name="Lam T.T.-Y."/>
            <person name="Chang Q."/>
            <person name="Ding S."/>
            <person name="Wang X."/>
            <person name="Zhu J."/>
            <person name="Ruan X."/>
            <person name="Zhao L."/>
            <person name="Wei J."/>
            <person name="Que T."/>
            <person name="Du C."/>
            <person name="Cheng J."/>
            <person name="Dai P."/>
            <person name="Han X."/>
            <person name="Huang E."/>
            <person name="Gao Y."/>
            <person name="Liu J."/>
            <person name="Shao H."/>
            <person name="Ye R."/>
            <person name="Li L."/>
            <person name="Wei W."/>
            <person name="Wang X."/>
            <person name="Wang C."/>
            <person name="Huo Q."/>
            <person name="Li W."/>
            <person name="Guo W."/>
            <person name="Chen H."/>
            <person name="Chen S."/>
            <person name="Zhou L."/>
            <person name="Zhou L."/>
            <person name="Ni X."/>
            <person name="Tian J."/>
            <person name="Zhou Y."/>
            <person name="Sheng Y."/>
            <person name="Liu T."/>
            <person name="Pan Y."/>
            <person name="Xia L."/>
            <person name="Li J."/>
            <person name="Zhao F."/>
            <person name="Cao W."/>
        </authorList>
    </citation>
    <scope>NUCLEOTIDE SEQUENCE</scope>
    <source>
        <strain evidence="4">Rmic-2018</strain>
        <tissue evidence="4">Larvae</tissue>
    </source>
</reference>
<dbReference type="GO" id="GO:0000981">
    <property type="term" value="F:DNA-binding transcription factor activity, RNA polymerase II-specific"/>
    <property type="evidence" value="ECO:0007669"/>
    <property type="project" value="TreeGrafter"/>
</dbReference>
<keyword evidence="5" id="KW-1185">Reference proteome</keyword>
<evidence type="ECO:0000313" key="5">
    <source>
        <dbReference type="Proteomes" id="UP000821866"/>
    </source>
</evidence>
<dbReference type="SUPFAM" id="SSF47459">
    <property type="entry name" value="HLH, helix-loop-helix DNA-binding domain"/>
    <property type="match status" value="1"/>
</dbReference>
<reference evidence="4" key="1">
    <citation type="journal article" date="2020" name="Cell">
        <title>Large-Scale Comparative Analyses of Tick Genomes Elucidate Their Genetic Diversity and Vector Capacities.</title>
        <authorList>
            <consortium name="Tick Genome and Microbiome Consortium (TIGMIC)"/>
            <person name="Jia N."/>
            <person name="Wang J."/>
            <person name="Shi W."/>
            <person name="Du L."/>
            <person name="Sun Y."/>
            <person name="Zhan W."/>
            <person name="Jiang J.F."/>
            <person name="Wang Q."/>
            <person name="Zhang B."/>
            <person name="Ji P."/>
            <person name="Bell-Sakyi L."/>
            <person name="Cui X.M."/>
            <person name="Yuan T.T."/>
            <person name="Jiang B.G."/>
            <person name="Yang W.F."/>
            <person name="Lam T.T."/>
            <person name="Chang Q.C."/>
            <person name="Ding S.J."/>
            <person name="Wang X.J."/>
            <person name="Zhu J.G."/>
            <person name="Ruan X.D."/>
            <person name="Zhao L."/>
            <person name="Wei J.T."/>
            <person name="Ye R.Z."/>
            <person name="Que T.C."/>
            <person name="Du C.H."/>
            <person name="Zhou Y.H."/>
            <person name="Cheng J.X."/>
            <person name="Dai P.F."/>
            <person name="Guo W.B."/>
            <person name="Han X.H."/>
            <person name="Huang E.J."/>
            <person name="Li L.F."/>
            <person name="Wei W."/>
            <person name="Gao Y.C."/>
            <person name="Liu J.Z."/>
            <person name="Shao H.Z."/>
            <person name="Wang X."/>
            <person name="Wang C.C."/>
            <person name="Yang T.C."/>
            <person name="Huo Q.B."/>
            <person name="Li W."/>
            <person name="Chen H.Y."/>
            <person name="Chen S.E."/>
            <person name="Zhou L.G."/>
            <person name="Ni X.B."/>
            <person name="Tian J.H."/>
            <person name="Sheng Y."/>
            <person name="Liu T."/>
            <person name="Pan Y.S."/>
            <person name="Xia L.Y."/>
            <person name="Li J."/>
            <person name="Zhao F."/>
            <person name="Cao W.C."/>
        </authorList>
    </citation>
    <scope>NUCLEOTIDE SEQUENCE</scope>
    <source>
        <strain evidence="4">Rmic-2018</strain>
    </source>
</reference>
<feature type="domain" description="BHLH" evidence="3">
    <location>
        <begin position="241"/>
        <end position="291"/>
    </location>
</feature>
<dbReference type="GO" id="GO:0005634">
    <property type="term" value="C:nucleus"/>
    <property type="evidence" value="ECO:0007669"/>
    <property type="project" value="UniProtKB-SubCell"/>
</dbReference>
<organism evidence="4 5">
    <name type="scientific">Rhipicephalus microplus</name>
    <name type="common">Cattle tick</name>
    <name type="synonym">Boophilus microplus</name>
    <dbReference type="NCBI Taxonomy" id="6941"/>
    <lineage>
        <taxon>Eukaryota</taxon>
        <taxon>Metazoa</taxon>
        <taxon>Ecdysozoa</taxon>
        <taxon>Arthropoda</taxon>
        <taxon>Chelicerata</taxon>
        <taxon>Arachnida</taxon>
        <taxon>Acari</taxon>
        <taxon>Parasitiformes</taxon>
        <taxon>Ixodida</taxon>
        <taxon>Ixodoidea</taxon>
        <taxon>Ixodidae</taxon>
        <taxon>Rhipicephalinae</taxon>
        <taxon>Rhipicephalus</taxon>
        <taxon>Boophilus</taxon>
    </lineage>
</organism>
<comment type="subcellular location">
    <subcellularLocation>
        <location evidence="1">Nucleus</location>
    </subcellularLocation>
</comment>
<proteinExistence type="predicted"/>
<sequence length="314" mass="34006">MEKAGTPHTLLDEDPATAAAMPTSGIAQQLAWDRTQDGHGEEAAANATTEYIASEAFDQEQATINTWYAPCETEKPDAPLYPTSWGSEDDMTSPSMMSLSSQQHVTSGYDAASLHYTYEYLVAQQNTLPPVSSVQYPSWSPFDGNTATQAYDPLAAARHSAAAASAEAGFAGGAEAGFAATNGVHASLGAHQAMSAEHFGSSATAESTSDIMSGVAPMANMGQKQHMAGPMVNTPYRKSLRRRKKQRESDRKRKARIRNACQTLQSLVPGLSEKTDQATVLESTVEYVRHLHSHLKVKRQTSIDKKFVKKFKLY</sequence>
<dbReference type="InterPro" id="IPR011598">
    <property type="entry name" value="bHLH_dom"/>
</dbReference>
<accession>A0A9J6DAZ4</accession>
<name>A0A9J6DAZ4_RHIMP</name>
<gene>
    <name evidence="4" type="ORF">HPB51_018674</name>
</gene>
<keyword evidence="2" id="KW-0539">Nucleus</keyword>
<evidence type="ECO:0000256" key="2">
    <source>
        <dbReference type="ARBA" id="ARBA00023242"/>
    </source>
</evidence>
<dbReference type="SMART" id="SM00353">
    <property type="entry name" value="HLH"/>
    <property type="match status" value="1"/>
</dbReference>
<dbReference type="Gene3D" id="4.10.280.10">
    <property type="entry name" value="Helix-loop-helix DNA-binding domain"/>
    <property type="match status" value="1"/>
</dbReference>
<evidence type="ECO:0000313" key="4">
    <source>
        <dbReference type="EMBL" id="KAH8019279.1"/>
    </source>
</evidence>
<dbReference type="GO" id="GO:0046983">
    <property type="term" value="F:protein dimerization activity"/>
    <property type="evidence" value="ECO:0007669"/>
    <property type="project" value="InterPro"/>
</dbReference>
<dbReference type="PANTHER" id="PTHR16223">
    <property type="entry name" value="TRANSCRIPTION FACTOR BHLH83-RELATED"/>
    <property type="match status" value="1"/>
</dbReference>
<dbReference type="InterPro" id="IPR036638">
    <property type="entry name" value="HLH_DNA-bd_sf"/>
</dbReference>
<dbReference type="InterPro" id="IPR045843">
    <property type="entry name" value="IND-like"/>
</dbReference>